<organism evidence="1 2">
    <name type="scientific">Bradyrhizobium ottawaense</name>
    <dbReference type="NCBI Taxonomy" id="931866"/>
    <lineage>
        <taxon>Bacteria</taxon>
        <taxon>Pseudomonadati</taxon>
        <taxon>Pseudomonadota</taxon>
        <taxon>Alphaproteobacteria</taxon>
        <taxon>Hyphomicrobiales</taxon>
        <taxon>Nitrobacteraceae</taxon>
        <taxon>Bradyrhizobium</taxon>
    </lineage>
</organism>
<name>A0A2U8P5S1_9BRAD</name>
<sequence length="1441" mass="164096">MLTREIRFIELNRTFHELSQHAGKSDDVDLSQVFHVRSNLGWADVLQMPRAVILSEAGSGKTQEIRNVASRLRAEGKAAFFLRLELIPEDFDIAFEVGSIELFDNWVSSSETGWLLLDSVDEARLRSPLDFERSVRRLGKLIEKAKARSHIILTGRTHAWRPKTDVDLCERHIGFLPQACAIAGEETAATAETEVAVEDDFELSKQEEPSNRKFRIIALDDLSQDQVKIFAEAKGVADVGNFVREIERVDAWSSTTRPQDLEDVIVLWNDKGEIGNRLQVMKNSTARRLSERDQPRAEAQPLSDDRALEGAKLIAGAATLGQTQVIRVPDGASNTAGLSAKEVLPGWGDDEIAALLSRPMFDDAIYGVVRFHHRSAREYLTAVWLKQLLDRPASRKAVEDLLFKTIYGIEVVVPTMRPVLPWLAIFDDKIRERVRNLAPEVIVEGGDPNSLPLPTRREILDEICAKIAQERVVHSATEYSAVQRFAQADIAEDIRRLLKQYASNDAVTGFLTRMIWLGRLQSLQLEAQQVALSRSASRYTRISAIRAVREVGTEVDLANVRQAFLLESPRLDRDWLGELVTDLPPSADNVVWVLSAIEKAKDKEPYSVDRLTDALTSFSDAADLRLLSALLDGIVKLFDTPPYIERGYCEVSQRYSWIMKAAAHAVERLISAKDPAALHWRSLETLRKFRAVREWGEEAKEIKVGFGKTVPGWLELNDASFWHDIAETRKVTTRKKDEPLTDFWPACVFGAFWKFNAGDFDRVCEWIENRSEPDDRLVALSLAFSIYAENDKPRAWRERLKQICARDEALKAKLVQLTTPSPEALRYRQEERRWKRRADARKQKELDQFAKNVAYAQGNLDFIRDPKFPSADDLSQLQWYLHHFIREQSEGNSSKWTEGRWRELIPSFGRDVAEAYRDGAINYWRKYHPVLRSEGATPNQTSNKVIFGLTGLAIELREYPDTLRTLMPEQVTRATRYAVHELNGFPAWFADLYAHSRADVLKVILGEIDWELKSGSPESNTNYVLSDISWSAEWAWNDIAPELFDRLQKFEPKNASQLHHIIKIMQGSSIADADIARLAASKVNDENNRHMADWFAVWVGVDPGKAIPALSEKLRKETEVEKRTLLAMHFVTKLWGGRRSETFGARSAFRTPAHLEALYEVMHECIRVQEDIERASGVAYSPELRDDAQDGRNRILNELVKVPGKEAFLALQAIAKAHRQHPSFPHLENLCRHRAEQDADLQAWSPEAVCEFNERLDRTPSTHRELADLAMLRFLDLKDELENGDDSISTVVRAIEQETVLRNFIGRELREKAFGRYAIPQEEQFADDKKPDLRFHGMGFDAPVPVELKISDNWTGPKLFERLENQLAGDYLRDRRGGRGIFLLVYRGEKKGGWQIPGARNFVNFDELVAALRRHWASISSKFANIDDITIVGIDLTKRSN</sequence>
<reference evidence="1 2" key="2">
    <citation type="journal article" date="2017" name="Syst. Appl. Microbiol.">
        <title>Soybeans inoculated with root zone soils of Canadian native legumes harbour diverse and novel Bradyrhizobium spp. that possess agricultural potential.</title>
        <authorList>
            <person name="Bromfield E.S.P."/>
            <person name="Cloutier S."/>
            <person name="Tambong J.T."/>
            <person name="Tran Thi T.V."/>
        </authorList>
    </citation>
    <scope>NUCLEOTIDE SEQUENCE [LARGE SCALE GENOMIC DNA]</scope>
    <source>
        <strain evidence="1 2">OO99</strain>
    </source>
</reference>
<evidence type="ECO:0000313" key="1">
    <source>
        <dbReference type="EMBL" id="AWL92998.1"/>
    </source>
</evidence>
<reference evidence="1 2" key="1">
    <citation type="journal article" date="2014" name="Int. J. Syst. Evol. Microbiol.">
        <title>Bradyrhizobium ottawaense sp. nov., a symbiotic nitrogen fixing bacterium from root nodules of soybeans in Canada.</title>
        <authorList>
            <person name="Yu X."/>
            <person name="Cloutier S."/>
            <person name="Tambong J.T."/>
            <person name="Bromfield E.S."/>
        </authorList>
    </citation>
    <scope>NUCLEOTIDE SEQUENCE [LARGE SCALE GENOMIC DNA]</scope>
    <source>
        <strain evidence="1 2">OO99</strain>
    </source>
</reference>
<gene>
    <name evidence="1" type="ORF">CIT37_12855</name>
</gene>
<dbReference type="Proteomes" id="UP000215703">
    <property type="component" value="Chromosome"/>
</dbReference>
<evidence type="ECO:0000313" key="2">
    <source>
        <dbReference type="Proteomes" id="UP000215703"/>
    </source>
</evidence>
<dbReference type="KEGG" id="bot:CIT37_12855"/>
<proteinExistence type="predicted"/>
<accession>A0A2U8P5S1</accession>
<protein>
    <submittedName>
        <fullName evidence="1">Uncharacterized protein</fullName>
    </submittedName>
</protein>
<dbReference type="EMBL" id="CP029425">
    <property type="protein sequence ID" value="AWL92998.1"/>
    <property type="molecule type" value="Genomic_DNA"/>
</dbReference>